<reference evidence="12" key="1">
    <citation type="submission" date="2020-11" db="EMBL/GenBank/DDBJ databases">
        <authorList>
            <consortium name="DOE Joint Genome Institute"/>
            <person name="Ahrendt S."/>
            <person name="Riley R."/>
            <person name="Andreopoulos W."/>
            <person name="Labutti K."/>
            <person name="Pangilinan J."/>
            <person name="Ruiz-Duenas F.J."/>
            <person name="Barrasa J.M."/>
            <person name="Sanchez-Garcia M."/>
            <person name="Camarero S."/>
            <person name="Miyauchi S."/>
            <person name="Serrano A."/>
            <person name="Linde D."/>
            <person name="Babiker R."/>
            <person name="Drula E."/>
            <person name="Ayuso-Fernandez I."/>
            <person name="Pacheco R."/>
            <person name="Padilla G."/>
            <person name="Ferreira P."/>
            <person name="Barriuso J."/>
            <person name="Kellner H."/>
            <person name="Castanera R."/>
            <person name="Alfaro M."/>
            <person name="Ramirez L."/>
            <person name="Pisabarro A.G."/>
            <person name="Kuo A."/>
            <person name="Tritt A."/>
            <person name="Lipzen A."/>
            <person name="He G."/>
            <person name="Yan M."/>
            <person name="Ng V."/>
            <person name="Cullen D."/>
            <person name="Martin F."/>
            <person name="Rosso M.-N."/>
            <person name="Henrissat B."/>
            <person name="Hibbett D."/>
            <person name="Martinez A.T."/>
            <person name="Grigoriev I.V."/>
        </authorList>
    </citation>
    <scope>NUCLEOTIDE SEQUENCE</scope>
    <source>
        <strain evidence="12">CBS 247.69</strain>
    </source>
</reference>
<evidence type="ECO:0000313" key="12">
    <source>
        <dbReference type="EMBL" id="KAF9458713.1"/>
    </source>
</evidence>
<dbReference type="InterPro" id="IPR000757">
    <property type="entry name" value="Beta-glucanase-like"/>
</dbReference>
<dbReference type="EMBL" id="MU150333">
    <property type="protein sequence ID" value="KAF9458713.1"/>
    <property type="molecule type" value="Genomic_DNA"/>
</dbReference>
<evidence type="ECO:0000256" key="9">
    <source>
        <dbReference type="SAM" id="MobiDB-lite"/>
    </source>
</evidence>
<keyword evidence="12" id="KW-0378">Hydrolase</keyword>
<dbReference type="Proteomes" id="UP000807353">
    <property type="component" value="Unassembled WGS sequence"/>
</dbReference>
<dbReference type="PANTHER" id="PTHR31361">
    <property type="entry name" value="BETA-GLUCAN SYNTHESIS-ASSOCIATED PROTEIN KRE6-RELATED"/>
    <property type="match status" value="1"/>
</dbReference>
<dbReference type="SUPFAM" id="SSF49899">
    <property type="entry name" value="Concanavalin A-like lectins/glucanases"/>
    <property type="match status" value="1"/>
</dbReference>
<name>A0A9P5XXS0_9AGAR</name>
<dbReference type="GO" id="GO:0005789">
    <property type="term" value="C:endoplasmic reticulum membrane"/>
    <property type="evidence" value="ECO:0007669"/>
    <property type="project" value="TreeGrafter"/>
</dbReference>
<keyword evidence="3 10" id="KW-0812">Transmembrane</keyword>
<feature type="domain" description="GH16" evidence="11">
    <location>
        <begin position="104"/>
        <end position="475"/>
    </location>
</feature>
<proteinExistence type="inferred from homology"/>
<dbReference type="PANTHER" id="PTHR31361:SF1">
    <property type="entry name" value="BETA-GLUCAN SYNTHESIS-ASSOCIATED PROTEIN KRE6-RELATED"/>
    <property type="match status" value="1"/>
</dbReference>
<feature type="transmembrane region" description="Helical" evidence="10">
    <location>
        <begin position="37"/>
        <end position="60"/>
    </location>
</feature>
<protein>
    <submittedName>
        <fullName evidence="12">Glycoside hydrolase family 16 protein</fullName>
    </submittedName>
</protein>
<dbReference type="AlphaFoldDB" id="A0A9P5XXS0"/>
<keyword evidence="6 10" id="KW-0472">Membrane</keyword>
<dbReference type="GO" id="GO:0006078">
    <property type="term" value="P:(1-&gt;6)-beta-D-glucan biosynthetic process"/>
    <property type="evidence" value="ECO:0007669"/>
    <property type="project" value="TreeGrafter"/>
</dbReference>
<dbReference type="GO" id="GO:0015926">
    <property type="term" value="F:glucosidase activity"/>
    <property type="evidence" value="ECO:0007669"/>
    <property type="project" value="TreeGrafter"/>
</dbReference>
<comment type="subcellular location">
    <subcellularLocation>
        <location evidence="1">Membrane</location>
        <topology evidence="1">Single-pass type II membrane protein</topology>
    </subcellularLocation>
</comment>
<evidence type="ECO:0000256" key="10">
    <source>
        <dbReference type="SAM" id="Phobius"/>
    </source>
</evidence>
<keyword evidence="4" id="KW-0735">Signal-anchor</keyword>
<keyword evidence="13" id="KW-1185">Reference proteome</keyword>
<dbReference type="FunFam" id="2.60.120.200:FF:000259">
    <property type="entry name" value="Chromosome 9, whole genome shotgun sequence"/>
    <property type="match status" value="1"/>
</dbReference>
<evidence type="ECO:0000256" key="5">
    <source>
        <dbReference type="ARBA" id="ARBA00022989"/>
    </source>
</evidence>
<accession>A0A9P5XXS0</accession>
<evidence type="ECO:0000256" key="4">
    <source>
        <dbReference type="ARBA" id="ARBA00022968"/>
    </source>
</evidence>
<keyword evidence="8" id="KW-0961">Cell wall biogenesis/degradation</keyword>
<dbReference type="Gene3D" id="2.60.120.200">
    <property type="match status" value="2"/>
</dbReference>
<dbReference type="GO" id="GO:0005886">
    <property type="term" value="C:plasma membrane"/>
    <property type="evidence" value="ECO:0007669"/>
    <property type="project" value="TreeGrafter"/>
</dbReference>
<dbReference type="OrthoDB" id="412647at2759"/>
<keyword evidence="5 10" id="KW-1133">Transmembrane helix</keyword>
<gene>
    <name evidence="12" type="ORF">BDZ94DRAFT_75706</name>
</gene>
<dbReference type="InterPro" id="IPR013320">
    <property type="entry name" value="ConA-like_dom_sf"/>
</dbReference>
<evidence type="ECO:0000256" key="1">
    <source>
        <dbReference type="ARBA" id="ARBA00004606"/>
    </source>
</evidence>
<evidence type="ECO:0000256" key="7">
    <source>
        <dbReference type="ARBA" id="ARBA00023180"/>
    </source>
</evidence>
<dbReference type="GO" id="GO:0031505">
    <property type="term" value="P:fungal-type cell wall organization"/>
    <property type="evidence" value="ECO:0007669"/>
    <property type="project" value="TreeGrafter"/>
</dbReference>
<evidence type="ECO:0000256" key="6">
    <source>
        <dbReference type="ARBA" id="ARBA00023136"/>
    </source>
</evidence>
<evidence type="ECO:0000256" key="3">
    <source>
        <dbReference type="ARBA" id="ARBA00022692"/>
    </source>
</evidence>
<feature type="region of interest" description="Disordered" evidence="9">
    <location>
        <begin position="1"/>
        <end position="30"/>
    </location>
</feature>
<dbReference type="PROSITE" id="PS51762">
    <property type="entry name" value="GH16_2"/>
    <property type="match status" value="1"/>
</dbReference>
<organism evidence="12 13">
    <name type="scientific">Collybia nuda</name>
    <dbReference type="NCBI Taxonomy" id="64659"/>
    <lineage>
        <taxon>Eukaryota</taxon>
        <taxon>Fungi</taxon>
        <taxon>Dikarya</taxon>
        <taxon>Basidiomycota</taxon>
        <taxon>Agaricomycotina</taxon>
        <taxon>Agaricomycetes</taxon>
        <taxon>Agaricomycetidae</taxon>
        <taxon>Agaricales</taxon>
        <taxon>Tricholomatineae</taxon>
        <taxon>Clitocybaceae</taxon>
        <taxon>Collybia</taxon>
    </lineage>
</organism>
<evidence type="ECO:0000256" key="8">
    <source>
        <dbReference type="ARBA" id="ARBA00023316"/>
    </source>
</evidence>
<evidence type="ECO:0000259" key="11">
    <source>
        <dbReference type="PROSITE" id="PS51762"/>
    </source>
</evidence>
<comment type="caution">
    <text evidence="12">The sequence shown here is derived from an EMBL/GenBank/DDBJ whole genome shotgun (WGS) entry which is preliminary data.</text>
</comment>
<evidence type="ECO:0000313" key="13">
    <source>
        <dbReference type="Proteomes" id="UP000807353"/>
    </source>
</evidence>
<comment type="similarity">
    <text evidence="2">Belongs to the SKN1/KRE6 family.</text>
</comment>
<dbReference type="InterPro" id="IPR005629">
    <property type="entry name" value="Skn1/Kre6/Sbg1"/>
</dbReference>
<dbReference type="CDD" id="cd02180">
    <property type="entry name" value="GH16_fungal_KRE6_glucanase"/>
    <property type="match status" value="1"/>
</dbReference>
<evidence type="ECO:0000256" key="2">
    <source>
        <dbReference type="ARBA" id="ARBA00010962"/>
    </source>
</evidence>
<feature type="compositionally biased region" description="Basic and acidic residues" evidence="9">
    <location>
        <begin position="13"/>
        <end position="27"/>
    </location>
</feature>
<sequence length="523" mass="57401">MPLLMNTPEPDDDLHNPDPHRDRKNDKGGSIMTGRGAANLGCLFILAAGILMLFAGFPILSHFLEKPMTTQGGFNLGGINATGQVADMPGNWGLVDRDTPVEAYTKKSYMKPGDEWDLVFSDEFNLDGRTFYPGDDPYWESVDLHYWGTNDLEWYDPAGATTKGGALRLTLSRVDDISTNHNLSYRSGMIQSWNKFCFTGGLIEANVMLPGDNNVHGLWPAVWTMGNLGRAGFGASLEGLWPYTYDACDVGTLPNQTYPGTQLPLLAVTKGDPANNNELRLSACTCPGESHPGPMRADGTYVGRAAPEIDIFEATVDGGVGKVSLSAQWAPFNAEYKWLNTTDNLIIADLAITQLNTYAGGAFQQTTSGLAITNQGCYEQGAGCYSIYGFQYKPGFDDSYISWINDGKLSWTVRAEGLGPDPRVNISARAVPQEPMYIIANLGFSLNFGGIDFDNLILPATMSIDWIRVYQPSNARNIGCDPPDFPTATYIETYKEAYTNPNLTLWKDFKQPWPKNRLDGDCK</sequence>
<keyword evidence="7" id="KW-0325">Glycoprotein</keyword>
<dbReference type="Pfam" id="PF03935">
    <property type="entry name" value="SKN1_KRE6_Sbg1"/>
    <property type="match status" value="1"/>
</dbReference>